<evidence type="ECO:0000313" key="3">
    <source>
        <dbReference type="Proteomes" id="UP001201163"/>
    </source>
</evidence>
<evidence type="ECO:0000259" key="1">
    <source>
        <dbReference type="Pfam" id="PF20722"/>
    </source>
</evidence>
<dbReference type="InterPro" id="IPR049233">
    <property type="entry name" value="DUF6830"/>
</dbReference>
<feature type="domain" description="DUF6830" evidence="1">
    <location>
        <begin position="592"/>
        <end position="734"/>
    </location>
</feature>
<gene>
    <name evidence="2" type="ORF">EDB92DRAFT_1968768</name>
</gene>
<dbReference type="Pfam" id="PF20722">
    <property type="entry name" value="DUF6830"/>
    <property type="match status" value="1"/>
</dbReference>
<dbReference type="AlphaFoldDB" id="A0AAD4LJM1"/>
<evidence type="ECO:0000313" key="2">
    <source>
        <dbReference type="EMBL" id="KAH8995619.1"/>
    </source>
</evidence>
<keyword evidence="3" id="KW-1185">Reference proteome</keyword>
<comment type="caution">
    <text evidence="2">The sequence shown here is derived from an EMBL/GenBank/DDBJ whole genome shotgun (WGS) entry which is preliminary data.</text>
</comment>
<dbReference type="InterPro" id="IPR041078">
    <property type="entry name" value="Plavaka"/>
</dbReference>
<name>A0AAD4LJM1_9AGAM</name>
<reference evidence="2" key="1">
    <citation type="submission" date="2022-01" db="EMBL/GenBank/DDBJ databases">
        <title>Comparative genomics reveals a dynamic genome evolution in the ectomycorrhizal milk-cap (Lactarius) mushrooms.</title>
        <authorList>
            <consortium name="DOE Joint Genome Institute"/>
            <person name="Lebreton A."/>
            <person name="Tang N."/>
            <person name="Kuo A."/>
            <person name="LaButti K."/>
            <person name="Drula E."/>
            <person name="Barry K."/>
            <person name="Clum A."/>
            <person name="Lipzen A."/>
            <person name="Mousain D."/>
            <person name="Ng V."/>
            <person name="Wang R."/>
            <person name="Wang X."/>
            <person name="Dai Y."/>
            <person name="Henrissat B."/>
            <person name="Grigoriev I.V."/>
            <person name="Guerin-Laguette A."/>
            <person name="Yu F."/>
            <person name="Martin F.M."/>
        </authorList>
    </citation>
    <scope>NUCLEOTIDE SEQUENCE</scope>
    <source>
        <strain evidence="2">QP</strain>
    </source>
</reference>
<dbReference type="Proteomes" id="UP001201163">
    <property type="component" value="Unassembled WGS sequence"/>
</dbReference>
<accession>A0AAD4LJM1</accession>
<proteinExistence type="predicted"/>
<dbReference type="EMBL" id="JAKELL010000011">
    <property type="protein sequence ID" value="KAH8995619.1"/>
    <property type="molecule type" value="Genomic_DNA"/>
</dbReference>
<sequence>MFCPHCHHKFRNGKALLCHMNHPFGSCHSHFQEVVNLTDELQEYQERQCQHQHIPIPTTSSPEPMDIDIKATAVEDFQEDVPNVDGRPFIQEYMGAAREYGRGTTFMQGFDRDHPYPMKKDVALFYHDPLECIQSILSNPLVNDYIRFTPFCVYESAVSAMQIYTEWLSGDVAWSMQSQLLDGATLLGVVLSSDKMNISAMTGGHMAHPLLMSLANLLMDFRMKGTNHAFLLLALLPIPNSFTMTQKPVASWRIAWSTNVAEAVVLASVGGKTSHVMMASHKQFGDPFQHEPQTASTTLAQLHTLEAKVNPWHLKVYIKEAKKFRLNGVHQPFWRDWPLSEPSKFLTPEPLHHWHKMFWDHNAKWLLTVLRGRIQRYLMAVITDADAVPNDFLIAVCLLMDFQYLAQAPEISEQDCISIDNALQGFHDHKSSIISAGAQTGKSKKKKKVIDNWYIPKLKLMQSVSSSIRESRVAIQWTADTTERCHVTKIKVPSRSSKKLGYESQICRYLDRKEKCRQFDLATSICEAKIDFRLLPNSVNCEYPGDGDGDLDGLSENLEGPEEPLHINAMEGLLTHIQPVAPVSRTIQRHTNYFELASSLKQGLYPRAPLPFRTVMYGNTALHLNQDPAMKAMSVKDAMAMFNLPDLWGALADFLVRADAGDPIRIGGHRVADSDSPLPFRNLQVWTRVQLQHHSYYAPNRILPPQTINASLPSGLWPCGHSDVVLFNTDHNKAFLPSSSANLFLSYVQQFDIVPQPNPIAPAPSNQRGVYPHPSTGMYLLKRAQWNGRAIMGDVVPLAQLRALVNLVPRFGEEANKQLAKEMALEYSSEFWLNKYFDKELFYALK</sequence>
<protein>
    <recommendedName>
        <fullName evidence="1">DUF6830 domain-containing protein</fullName>
    </recommendedName>
</protein>
<dbReference type="Pfam" id="PF18759">
    <property type="entry name" value="Plavaka"/>
    <property type="match status" value="2"/>
</dbReference>
<organism evidence="2 3">
    <name type="scientific">Lactarius akahatsu</name>
    <dbReference type="NCBI Taxonomy" id="416441"/>
    <lineage>
        <taxon>Eukaryota</taxon>
        <taxon>Fungi</taxon>
        <taxon>Dikarya</taxon>
        <taxon>Basidiomycota</taxon>
        <taxon>Agaricomycotina</taxon>
        <taxon>Agaricomycetes</taxon>
        <taxon>Russulales</taxon>
        <taxon>Russulaceae</taxon>
        <taxon>Lactarius</taxon>
    </lineage>
</organism>